<proteinExistence type="inferred from homology"/>
<dbReference type="InterPro" id="IPR036390">
    <property type="entry name" value="WH_DNA-bd_sf"/>
</dbReference>
<keyword evidence="3" id="KW-1185">Reference proteome</keyword>
<reference evidence="3" key="1">
    <citation type="journal article" date="2019" name="Int. J. Syst. Evol. Microbiol.">
        <title>The Global Catalogue of Microorganisms (GCM) 10K type strain sequencing project: providing services to taxonomists for standard genome sequencing and annotation.</title>
        <authorList>
            <consortium name="The Broad Institute Genomics Platform"/>
            <consortium name="The Broad Institute Genome Sequencing Center for Infectious Disease"/>
            <person name="Wu L."/>
            <person name="Ma J."/>
        </authorList>
    </citation>
    <scope>NUCLEOTIDE SEQUENCE [LARGE SCALE GENOMIC DNA]</scope>
    <source>
        <strain evidence="3">NBRC 108725</strain>
    </source>
</reference>
<dbReference type="Gene3D" id="3.30.420.40">
    <property type="match status" value="2"/>
</dbReference>
<dbReference type="Proteomes" id="UP001321498">
    <property type="component" value="Chromosome"/>
</dbReference>
<dbReference type="CDD" id="cd24073">
    <property type="entry name" value="ASKHA_ATPase_ROK_CYANR"/>
    <property type="match status" value="1"/>
</dbReference>
<dbReference type="EMBL" id="AP027731">
    <property type="protein sequence ID" value="BDZ47234.1"/>
    <property type="molecule type" value="Genomic_DNA"/>
</dbReference>
<evidence type="ECO:0000313" key="3">
    <source>
        <dbReference type="Proteomes" id="UP001321498"/>
    </source>
</evidence>
<dbReference type="InterPro" id="IPR043129">
    <property type="entry name" value="ATPase_NBD"/>
</dbReference>
<dbReference type="Gene3D" id="1.10.10.10">
    <property type="entry name" value="Winged helix-like DNA-binding domain superfamily/Winged helix DNA-binding domain"/>
    <property type="match status" value="1"/>
</dbReference>
<dbReference type="Pfam" id="PF00480">
    <property type="entry name" value="ROK"/>
    <property type="match status" value="1"/>
</dbReference>
<evidence type="ECO:0000313" key="2">
    <source>
        <dbReference type="EMBL" id="BDZ47234.1"/>
    </source>
</evidence>
<name>A0ABM8GFV5_9MICO</name>
<accession>A0ABM8GFV5</accession>
<dbReference type="PANTHER" id="PTHR18964:SF149">
    <property type="entry name" value="BIFUNCTIONAL UDP-N-ACETYLGLUCOSAMINE 2-EPIMERASE_N-ACETYLMANNOSAMINE KINASE"/>
    <property type="match status" value="1"/>
</dbReference>
<sequence>MQTAPRWSPLPAPERSVALEVLIHGPISRSDIARRLNLSAGSLSRLSAGLLQSGVLVETGELSEGRAGRPSRPLDVVPGSRHFLGMKLTGEELLGVVTDLRANVLDSSSVVLPSRDPESVVETVARLAERLSRSVASITALGVGLGGRVDRRSVVLSAPFLEWTDVRFGEMLERRTGLRTVVENDVDAFTEYEHWFGSGRGLDRFAVLTLGVGIGYGAVLHDRLLSNRDSGLGLVGHWPLDPYGPLCPQGHRGCARSVLASPAIAQAIGTALGRPIDFDEACRLAEAGDPIARRVMDDAGRGLGRLIAAVGNLTLPDRIVLGGEGVRLASIARAAVEEGIAIDRDPRATRLDIVATSGDNIEWCRGAAVIAIQDFVLDSTAGRL</sequence>
<dbReference type="PANTHER" id="PTHR18964">
    <property type="entry name" value="ROK (REPRESSOR, ORF, KINASE) FAMILY"/>
    <property type="match status" value="1"/>
</dbReference>
<dbReference type="InterPro" id="IPR000600">
    <property type="entry name" value="ROK"/>
</dbReference>
<gene>
    <name evidence="2" type="ORF">GCM10025866_31430</name>
</gene>
<protein>
    <submittedName>
        <fullName evidence="2">MarR family transcriptional regulator</fullName>
    </submittedName>
</protein>
<dbReference type="SUPFAM" id="SSF53067">
    <property type="entry name" value="Actin-like ATPase domain"/>
    <property type="match status" value="1"/>
</dbReference>
<dbReference type="SUPFAM" id="SSF46785">
    <property type="entry name" value="Winged helix' DNA-binding domain"/>
    <property type="match status" value="1"/>
</dbReference>
<organism evidence="2 3">
    <name type="scientific">Naasia aerilata</name>
    <dbReference type="NCBI Taxonomy" id="1162966"/>
    <lineage>
        <taxon>Bacteria</taxon>
        <taxon>Bacillati</taxon>
        <taxon>Actinomycetota</taxon>
        <taxon>Actinomycetes</taxon>
        <taxon>Micrococcales</taxon>
        <taxon>Microbacteriaceae</taxon>
        <taxon>Naasia</taxon>
    </lineage>
</organism>
<evidence type="ECO:0000256" key="1">
    <source>
        <dbReference type="ARBA" id="ARBA00006479"/>
    </source>
</evidence>
<comment type="similarity">
    <text evidence="1">Belongs to the ROK (NagC/XylR) family.</text>
</comment>
<dbReference type="InterPro" id="IPR036388">
    <property type="entry name" value="WH-like_DNA-bd_sf"/>
</dbReference>